<keyword evidence="7" id="KW-1133">Transmembrane helix</keyword>
<evidence type="ECO:0000256" key="10">
    <source>
        <dbReference type="ARBA" id="ARBA00023033"/>
    </source>
</evidence>
<evidence type="ECO:0000256" key="11">
    <source>
        <dbReference type="ARBA" id="ARBA00023136"/>
    </source>
</evidence>
<sequence>MLTESIRFVSGLNPDDSNLSVGAICLLAGLVAVFYTISQKSPFPLINEKPLFKISNTRYQKQFLFNARNLIKAGLSKASIFQLNSDNGVKVILAPKYAEELRSHPALSFGGAVEREFHAYIRGFEPFKQGTSSDNIFRDAVRMKLTQSLGAVTKPLSQETNHVLREVWTDSPDWHDLALKSSILRIVAQLSSKVFLGDQICRNPDWLQITVDYTVDAFIAAEELRLWPSPLRRLVAEFLPSCRKIRQELQRARGIITPVLEQRRLARLEEEKDSLLNAQGEAKAPGKSKYADAMQWMEDCAKGQRYDPAVAQILFSIAAIHTTSDMLTQVLLDLCTMPEIIDALREEIVTVVREEGWKKTTFYKLKLMDSVLKESQRLKPTSIGSMRRHASQTLKLQDGSVIQKGTFLFVSSERMWNPSVYPDPEKFDPYRFINLRQVPGYETVAQTVSPSPEHMGFGLGKHACPGRFFAINEVKIALCHILLKYDVELPEGCIPSVRKYGLSLGADPAARLRVRRRREEMVLV</sequence>
<comment type="subcellular location">
    <subcellularLocation>
        <location evidence="2">Membrane</location>
        <topology evidence="2">Single-pass membrane protein</topology>
    </subcellularLocation>
</comment>
<dbReference type="PRINTS" id="PR00465">
    <property type="entry name" value="EP450IV"/>
</dbReference>
<keyword evidence="8 12" id="KW-0560">Oxidoreductase</keyword>
<keyword evidence="4 12" id="KW-0349">Heme</keyword>
<evidence type="ECO:0000256" key="6">
    <source>
        <dbReference type="ARBA" id="ARBA00022723"/>
    </source>
</evidence>
<dbReference type="PANTHER" id="PTHR46206">
    <property type="entry name" value="CYTOCHROME P450"/>
    <property type="match status" value="1"/>
</dbReference>
<evidence type="ECO:0000313" key="14">
    <source>
        <dbReference type="Proteomes" id="UP001610563"/>
    </source>
</evidence>
<gene>
    <name evidence="13" type="ORF">BJX66DRAFT_333168</name>
</gene>
<name>A0ABR4GJN1_9EURO</name>
<evidence type="ECO:0000313" key="13">
    <source>
        <dbReference type="EMBL" id="KAL2799263.1"/>
    </source>
</evidence>
<evidence type="ECO:0000256" key="8">
    <source>
        <dbReference type="ARBA" id="ARBA00023002"/>
    </source>
</evidence>
<keyword evidence="10 12" id="KW-0503">Monooxygenase</keyword>
<dbReference type="EMBL" id="JBFTWV010000008">
    <property type="protein sequence ID" value="KAL2799263.1"/>
    <property type="molecule type" value="Genomic_DNA"/>
</dbReference>
<dbReference type="InterPro" id="IPR017972">
    <property type="entry name" value="Cyt_P450_CS"/>
</dbReference>
<dbReference type="PANTHER" id="PTHR46206:SF2">
    <property type="entry name" value="CYTOCHROME P450 MONOOXYGENASE AUSG-RELATED"/>
    <property type="match status" value="1"/>
</dbReference>
<dbReference type="InterPro" id="IPR001128">
    <property type="entry name" value="Cyt_P450"/>
</dbReference>
<dbReference type="Proteomes" id="UP001610563">
    <property type="component" value="Unassembled WGS sequence"/>
</dbReference>
<reference evidence="13 14" key="1">
    <citation type="submission" date="2024-07" db="EMBL/GenBank/DDBJ databases">
        <title>Section-level genome sequencing and comparative genomics of Aspergillus sections Usti and Cavernicolus.</title>
        <authorList>
            <consortium name="Lawrence Berkeley National Laboratory"/>
            <person name="Nybo J.L."/>
            <person name="Vesth T.C."/>
            <person name="Theobald S."/>
            <person name="Frisvad J.C."/>
            <person name="Larsen T.O."/>
            <person name="Kjaerboelling I."/>
            <person name="Rothschild-Mancinelli K."/>
            <person name="Lyhne E.K."/>
            <person name="Kogle M.E."/>
            <person name="Barry K."/>
            <person name="Clum A."/>
            <person name="Na H."/>
            <person name="Ledsgaard L."/>
            <person name="Lin J."/>
            <person name="Lipzen A."/>
            <person name="Kuo A."/>
            <person name="Riley R."/>
            <person name="Mondo S."/>
            <person name="Labutti K."/>
            <person name="Haridas S."/>
            <person name="Pangalinan J."/>
            <person name="Salamov A.A."/>
            <person name="Simmons B.A."/>
            <person name="Magnuson J.K."/>
            <person name="Chen J."/>
            <person name="Drula E."/>
            <person name="Henrissat B."/>
            <person name="Wiebenga A."/>
            <person name="Lubbers R.J."/>
            <person name="Gomes A.C."/>
            <person name="Makela M.R."/>
            <person name="Stajich J."/>
            <person name="Grigoriev I.V."/>
            <person name="Mortensen U.H."/>
            <person name="De Vries R.P."/>
            <person name="Baker S.E."/>
            <person name="Andersen M.R."/>
        </authorList>
    </citation>
    <scope>NUCLEOTIDE SEQUENCE [LARGE SCALE GENOMIC DNA]</scope>
    <source>
        <strain evidence="13 14">CBS 209.92</strain>
    </source>
</reference>
<dbReference type="SUPFAM" id="SSF48264">
    <property type="entry name" value="Cytochrome P450"/>
    <property type="match status" value="1"/>
</dbReference>
<dbReference type="CDD" id="cd11041">
    <property type="entry name" value="CYP503A1-like"/>
    <property type="match status" value="1"/>
</dbReference>
<comment type="cofactor">
    <cofactor evidence="1">
        <name>heme</name>
        <dbReference type="ChEBI" id="CHEBI:30413"/>
    </cofactor>
</comment>
<evidence type="ECO:0000256" key="3">
    <source>
        <dbReference type="ARBA" id="ARBA00010617"/>
    </source>
</evidence>
<dbReference type="PROSITE" id="PS00086">
    <property type="entry name" value="CYTOCHROME_P450"/>
    <property type="match status" value="1"/>
</dbReference>
<keyword evidence="5" id="KW-0812">Transmembrane</keyword>
<dbReference type="PRINTS" id="PR00385">
    <property type="entry name" value="P450"/>
</dbReference>
<evidence type="ECO:0000256" key="12">
    <source>
        <dbReference type="RuleBase" id="RU000461"/>
    </source>
</evidence>
<keyword evidence="14" id="KW-1185">Reference proteome</keyword>
<keyword evidence="6 12" id="KW-0479">Metal-binding</keyword>
<keyword evidence="9 12" id="KW-0408">Iron</keyword>
<evidence type="ECO:0000256" key="2">
    <source>
        <dbReference type="ARBA" id="ARBA00004167"/>
    </source>
</evidence>
<dbReference type="Gene3D" id="1.10.630.10">
    <property type="entry name" value="Cytochrome P450"/>
    <property type="match status" value="1"/>
</dbReference>
<comment type="similarity">
    <text evidence="3 12">Belongs to the cytochrome P450 family.</text>
</comment>
<protein>
    <submittedName>
        <fullName evidence="13">Cytochrome P450</fullName>
    </submittedName>
</protein>
<evidence type="ECO:0000256" key="7">
    <source>
        <dbReference type="ARBA" id="ARBA00022989"/>
    </source>
</evidence>
<evidence type="ECO:0000256" key="1">
    <source>
        <dbReference type="ARBA" id="ARBA00001971"/>
    </source>
</evidence>
<dbReference type="Pfam" id="PF00067">
    <property type="entry name" value="p450"/>
    <property type="match status" value="1"/>
</dbReference>
<evidence type="ECO:0000256" key="5">
    <source>
        <dbReference type="ARBA" id="ARBA00022692"/>
    </source>
</evidence>
<proteinExistence type="inferred from homology"/>
<dbReference type="InterPro" id="IPR036396">
    <property type="entry name" value="Cyt_P450_sf"/>
</dbReference>
<keyword evidence="11" id="KW-0472">Membrane</keyword>
<organism evidence="13 14">
    <name type="scientific">Aspergillus keveii</name>
    <dbReference type="NCBI Taxonomy" id="714993"/>
    <lineage>
        <taxon>Eukaryota</taxon>
        <taxon>Fungi</taxon>
        <taxon>Dikarya</taxon>
        <taxon>Ascomycota</taxon>
        <taxon>Pezizomycotina</taxon>
        <taxon>Eurotiomycetes</taxon>
        <taxon>Eurotiomycetidae</taxon>
        <taxon>Eurotiales</taxon>
        <taxon>Aspergillaceae</taxon>
        <taxon>Aspergillus</taxon>
        <taxon>Aspergillus subgen. Nidulantes</taxon>
    </lineage>
</organism>
<evidence type="ECO:0000256" key="4">
    <source>
        <dbReference type="ARBA" id="ARBA00022617"/>
    </source>
</evidence>
<comment type="caution">
    <text evidence="13">The sequence shown here is derived from an EMBL/GenBank/DDBJ whole genome shotgun (WGS) entry which is preliminary data.</text>
</comment>
<accession>A0ABR4GJN1</accession>
<dbReference type="InterPro" id="IPR002403">
    <property type="entry name" value="Cyt_P450_E_grp-IV"/>
</dbReference>
<evidence type="ECO:0000256" key="9">
    <source>
        <dbReference type="ARBA" id="ARBA00023004"/>
    </source>
</evidence>